<sequence length="91" mass="10451">HGNVCVHPHEISELAKVLPRPMSTLYDEICVIFVSDDREATANIFERTPLLVRRGHILRALQWLKHNNPLYSDVILDHDALNEYPVDGRVP</sequence>
<dbReference type="EMBL" id="JARJCW010000019">
    <property type="protein sequence ID" value="KAJ7214336.1"/>
    <property type="molecule type" value="Genomic_DNA"/>
</dbReference>
<dbReference type="Proteomes" id="UP001219525">
    <property type="component" value="Unassembled WGS sequence"/>
</dbReference>
<comment type="caution">
    <text evidence="2">The sequence shown here is derived from an EMBL/GenBank/DDBJ whole genome shotgun (WGS) entry which is preliminary data.</text>
</comment>
<evidence type="ECO:0000259" key="1">
    <source>
        <dbReference type="Pfam" id="PF20209"/>
    </source>
</evidence>
<organism evidence="2 3">
    <name type="scientific">Mycena pura</name>
    <dbReference type="NCBI Taxonomy" id="153505"/>
    <lineage>
        <taxon>Eukaryota</taxon>
        <taxon>Fungi</taxon>
        <taxon>Dikarya</taxon>
        <taxon>Basidiomycota</taxon>
        <taxon>Agaricomycotina</taxon>
        <taxon>Agaricomycetes</taxon>
        <taxon>Agaricomycetidae</taxon>
        <taxon>Agaricales</taxon>
        <taxon>Marasmiineae</taxon>
        <taxon>Mycenaceae</taxon>
        <taxon>Mycena</taxon>
    </lineage>
</organism>
<evidence type="ECO:0000313" key="3">
    <source>
        <dbReference type="Proteomes" id="UP001219525"/>
    </source>
</evidence>
<protein>
    <recommendedName>
        <fullName evidence="1">DUF6570 domain-containing protein</fullName>
    </recommendedName>
</protein>
<accession>A0AAD6VRF6</accession>
<dbReference type="InterPro" id="IPR046700">
    <property type="entry name" value="DUF6570"/>
</dbReference>
<feature type="non-terminal residue" evidence="2">
    <location>
        <position position="91"/>
    </location>
</feature>
<gene>
    <name evidence="2" type="ORF">GGX14DRAFT_309606</name>
</gene>
<dbReference type="Pfam" id="PF20209">
    <property type="entry name" value="DUF6570"/>
    <property type="match status" value="1"/>
</dbReference>
<feature type="domain" description="DUF6570" evidence="1">
    <location>
        <begin position="1"/>
        <end position="82"/>
    </location>
</feature>
<dbReference type="AlphaFoldDB" id="A0AAD6VRF6"/>
<feature type="non-terminal residue" evidence="2">
    <location>
        <position position="1"/>
    </location>
</feature>
<evidence type="ECO:0000313" key="2">
    <source>
        <dbReference type="EMBL" id="KAJ7214336.1"/>
    </source>
</evidence>
<proteinExistence type="predicted"/>
<name>A0AAD6VRF6_9AGAR</name>
<keyword evidence="3" id="KW-1185">Reference proteome</keyword>
<reference evidence="2" key="1">
    <citation type="submission" date="2023-03" db="EMBL/GenBank/DDBJ databases">
        <title>Massive genome expansion in bonnet fungi (Mycena s.s.) driven by repeated elements and novel gene families across ecological guilds.</title>
        <authorList>
            <consortium name="Lawrence Berkeley National Laboratory"/>
            <person name="Harder C.B."/>
            <person name="Miyauchi S."/>
            <person name="Viragh M."/>
            <person name="Kuo A."/>
            <person name="Thoen E."/>
            <person name="Andreopoulos B."/>
            <person name="Lu D."/>
            <person name="Skrede I."/>
            <person name="Drula E."/>
            <person name="Henrissat B."/>
            <person name="Morin E."/>
            <person name="Kohler A."/>
            <person name="Barry K."/>
            <person name="LaButti K."/>
            <person name="Morin E."/>
            <person name="Salamov A."/>
            <person name="Lipzen A."/>
            <person name="Mereny Z."/>
            <person name="Hegedus B."/>
            <person name="Baldrian P."/>
            <person name="Stursova M."/>
            <person name="Weitz H."/>
            <person name="Taylor A."/>
            <person name="Grigoriev I.V."/>
            <person name="Nagy L.G."/>
            <person name="Martin F."/>
            <person name="Kauserud H."/>
        </authorList>
    </citation>
    <scope>NUCLEOTIDE SEQUENCE</scope>
    <source>
        <strain evidence="2">9144</strain>
    </source>
</reference>